<dbReference type="Proteomes" id="UP000019132">
    <property type="component" value="Unassembled WGS sequence"/>
</dbReference>
<dbReference type="AlphaFoldDB" id="K3WV82"/>
<evidence type="ECO:0000313" key="1">
    <source>
        <dbReference type="EnsemblProtists" id="PYU1_T008879"/>
    </source>
</evidence>
<dbReference type="EMBL" id="GL376558">
    <property type="status" value="NOT_ANNOTATED_CDS"/>
    <property type="molecule type" value="Genomic_DNA"/>
</dbReference>
<proteinExistence type="predicted"/>
<reference evidence="2" key="2">
    <citation type="submission" date="2010-04" db="EMBL/GenBank/DDBJ databases">
        <authorList>
            <person name="Buell R."/>
            <person name="Hamilton J."/>
            <person name="Hostetler J."/>
        </authorList>
    </citation>
    <scope>NUCLEOTIDE SEQUENCE [LARGE SCALE GENOMIC DNA]</scope>
    <source>
        <strain evidence="2">DAOM:BR144</strain>
    </source>
</reference>
<keyword evidence="2" id="KW-1185">Reference proteome</keyword>
<evidence type="ECO:0000313" key="2">
    <source>
        <dbReference type="Proteomes" id="UP000019132"/>
    </source>
</evidence>
<accession>K3WV82</accession>
<name>K3WV82_GLOUD</name>
<dbReference type="HOGENOM" id="CLU_190284_0_0_1"/>
<dbReference type="VEuPathDB" id="FungiDB:PYU1_G008861"/>
<protein>
    <submittedName>
        <fullName evidence="1">Uncharacterized protein</fullName>
    </submittedName>
</protein>
<reference evidence="2" key="1">
    <citation type="journal article" date="2010" name="Genome Biol.">
        <title>Genome sequence of the necrotrophic plant pathogen Pythium ultimum reveals original pathogenicity mechanisms and effector repertoire.</title>
        <authorList>
            <person name="Levesque C.A."/>
            <person name="Brouwer H."/>
            <person name="Cano L."/>
            <person name="Hamilton J.P."/>
            <person name="Holt C."/>
            <person name="Huitema E."/>
            <person name="Raffaele S."/>
            <person name="Robideau G.P."/>
            <person name="Thines M."/>
            <person name="Win J."/>
            <person name="Zerillo M.M."/>
            <person name="Beakes G.W."/>
            <person name="Boore J.L."/>
            <person name="Busam D."/>
            <person name="Dumas B."/>
            <person name="Ferriera S."/>
            <person name="Fuerstenberg S.I."/>
            <person name="Gachon C.M."/>
            <person name="Gaulin E."/>
            <person name="Govers F."/>
            <person name="Grenville-Briggs L."/>
            <person name="Horner N."/>
            <person name="Hostetler J."/>
            <person name="Jiang R.H."/>
            <person name="Johnson J."/>
            <person name="Krajaejun T."/>
            <person name="Lin H."/>
            <person name="Meijer H.J."/>
            <person name="Moore B."/>
            <person name="Morris P."/>
            <person name="Phuntmart V."/>
            <person name="Puiu D."/>
            <person name="Shetty J."/>
            <person name="Stajich J.E."/>
            <person name="Tripathy S."/>
            <person name="Wawra S."/>
            <person name="van West P."/>
            <person name="Whitty B.R."/>
            <person name="Coutinho P.M."/>
            <person name="Henrissat B."/>
            <person name="Martin F."/>
            <person name="Thomas P.D."/>
            <person name="Tyler B.M."/>
            <person name="De Vries R.P."/>
            <person name="Kamoun S."/>
            <person name="Yandell M."/>
            <person name="Tisserat N."/>
            <person name="Buell C.R."/>
        </authorList>
    </citation>
    <scope>NUCLEOTIDE SEQUENCE</scope>
    <source>
        <strain evidence="2">DAOM:BR144</strain>
    </source>
</reference>
<reference evidence="1" key="3">
    <citation type="submission" date="2015-02" db="UniProtKB">
        <authorList>
            <consortium name="EnsemblProtists"/>
        </authorList>
    </citation>
    <scope>IDENTIFICATION</scope>
    <source>
        <strain evidence="1">DAOM BR144</strain>
    </source>
</reference>
<dbReference type="InParanoid" id="K3WV82"/>
<organism evidence="1 2">
    <name type="scientific">Globisporangium ultimum (strain ATCC 200006 / CBS 805.95 / DAOM BR144)</name>
    <name type="common">Pythium ultimum</name>
    <dbReference type="NCBI Taxonomy" id="431595"/>
    <lineage>
        <taxon>Eukaryota</taxon>
        <taxon>Sar</taxon>
        <taxon>Stramenopiles</taxon>
        <taxon>Oomycota</taxon>
        <taxon>Peronosporomycetes</taxon>
        <taxon>Pythiales</taxon>
        <taxon>Pythiaceae</taxon>
        <taxon>Globisporangium</taxon>
    </lineage>
</organism>
<sequence>MQSRNVLLPAPEGPVIMSSSPGRAAPLTSFSITLSSIYLVCEFLTFTLSTRCFHSSVSFGSSASPT</sequence>
<dbReference type="EnsemblProtists" id="PYU1_T008879">
    <property type="protein sequence ID" value="PYU1_T008879"/>
    <property type="gene ID" value="PYU1_G008861"/>
</dbReference>